<feature type="compositionally biased region" description="Polar residues" evidence="1">
    <location>
        <begin position="40"/>
        <end position="53"/>
    </location>
</feature>
<organism evidence="2">
    <name type="scientific">marine metagenome</name>
    <dbReference type="NCBI Taxonomy" id="408172"/>
    <lineage>
        <taxon>unclassified sequences</taxon>
        <taxon>metagenomes</taxon>
        <taxon>ecological metagenomes</taxon>
    </lineage>
</organism>
<dbReference type="AlphaFoldDB" id="A0A382KRZ4"/>
<accession>A0A382KRZ4</accession>
<name>A0A382KRZ4_9ZZZZ</name>
<dbReference type="EMBL" id="UINC01081814">
    <property type="protein sequence ID" value="SVC26022.1"/>
    <property type="molecule type" value="Genomic_DNA"/>
</dbReference>
<evidence type="ECO:0000256" key="1">
    <source>
        <dbReference type="SAM" id="MobiDB-lite"/>
    </source>
</evidence>
<feature type="non-terminal residue" evidence="2">
    <location>
        <position position="1"/>
    </location>
</feature>
<feature type="region of interest" description="Disordered" evidence="1">
    <location>
        <begin position="40"/>
        <end position="60"/>
    </location>
</feature>
<sequence>VKKVNFNGKWCRDNVDNAVGISHIALLTAKPGLYDDCTMTLTDSHNNRSQPPSSHVIDPH</sequence>
<protein>
    <submittedName>
        <fullName evidence="2">Uncharacterized protein</fullName>
    </submittedName>
</protein>
<proteinExistence type="predicted"/>
<evidence type="ECO:0000313" key="2">
    <source>
        <dbReference type="EMBL" id="SVC26022.1"/>
    </source>
</evidence>
<gene>
    <name evidence="2" type="ORF">METZ01_LOCUS278876</name>
</gene>
<reference evidence="2" key="1">
    <citation type="submission" date="2018-05" db="EMBL/GenBank/DDBJ databases">
        <authorList>
            <person name="Lanie J.A."/>
            <person name="Ng W.-L."/>
            <person name="Kazmierczak K.M."/>
            <person name="Andrzejewski T.M."/>
            <person name="Davidsen T.M."/>
            <person name="Wayne K.J."/>
            <person name="Tettelin H."/>
            <person name="Glass J.I."/>
            <person name="Rusch D."/>
            <person name="Podicherti R."/>
            <person name="Tsui H.-C.T."/>
            <person name="Winkler M.E."/>
        </authorList>
    </citation>
    <scope>NUCLEOTIDE SEQUENCE</scope>
</reference>